<evidence type="ECO:0000256" key="9">
    <source>
        <dbReference type="ARBA" id="ARBA00023065"/>
    </source>
</evidence>
<keyword evidence="4" id="KW-1134">Transmembrane beta strand</keyword>
<keyword evidence="7" id="KW-0732">Signal</keyword>
<dbReference type="InParanoid" id="A0A1Y2PEI0"/>
<dbReference type="PROSITE" id="PS51257">
    <property type="entry name" value="PROKAR_LIPOPROTEIN"/>
    <property type="match status" value="1"/>
</dbReference>
<reference evidence="18 19" key="1">
    <citation type="submission" date="2015-03" db="EMBL/GenBank/DDBJ databases">
        <title>Genome sequence of Tenacibaculum sp. S2-2, isolated from intestinal microbiota of sea cucumber, Apostichopus japonicas.</title>
        <authorList>
            <person name="Shao Z."/>
            <person name="Wang L."/>
            <person name="Li X."/>
        </authorList>
    </citation>
    <scope>NUCLEOTIDE SEQUENCE [LARGE SCALE GENOMIC DNA]</scope>
    <source>
        <strain evidence="18 19">S2-2</strain>
    </source>
</reference>
<sequence length="257" mass="28456">MLKVKSLIVLLIVLSCTFISCVSKKEVVYFQDENKKHSLIENSFKTTIKPNDLLQITVSALDIEAAKPFNLPAATFATTTNSVVGTPQQQSYLVDSEGFIEFPLLGKLKVGGFTRQEIIKLLNNKLSPDYIKNPTINIRISNFSITVLGDVKTPGRFIIPNERITILEAIGLAGDLNISGVRTVQVKREENNQIITYKLDLKSNSIFTSPAYYLQQNDVVYVEPNKARSQSASFNQNSGLFISAAGLLISIITLIVR</sequence>
<evidence type="ECO:0000313" key="19">
    <source>
        <dbReference type="Proteomes" id="UP000194221"/>
    </source>
</evidence>
<dbReference type="GO" id="GO:0015288">
    <property type="term" value="F:porin activity"/>
    <property type="evidence" value="ECO:0007669"/>
    <property type="project" value="UniProtKB-KW"/>
</dbReference>
<organism evidence="18 19">
    <name type="scientific">Tenacibaculum holothuriorum</name>
    <dbReference type="NCBI Taxonomy" id="1635173"/>
    <lineage>
        <taxon>Bacteria</taxon>
        <taxon>Pseudomonadati</taxon>
        <taxon>Bacteroidota</taxon>
        <taxon>Flavobacteriia</taxon>
        <taxon>Flavobacteriales</taxon>
        <taxon>Flavobacteriaceae</taxon>
        <taxon>Tenacibaculum</taxon>
    </lineage>
</organism>
<proteinExistence type="inferred from homology"/>
<keyword evidence="12" id="KW-0564">Palmitate</keyword>
<dbReference type="EMBL" id="LAPZ01000005">
    <property type="protein sequence ID" value="OSY88129.1"/>
    <property type="molecule type" value="Genomic_DNA"/>
</dbReference>
<feature type="transmembrane region" description="Helical" evidence="15">
    <location>
        <begin position="238"/>
        <end position="256"/>
    </location>
</feature>
<feature type="domain" description="SLBB" evidence="17">
    <location>
        <begin position="145"/>
        <end position="222"/>
    </location>
</feature>
<dbReference type="GO" id="GO:0046930">
    <property type="term" value="C:pore complex"/>
    <property type="evidence" value="ECO:0007669"/>
    <property type="project" value="UniProtKB-KW"/>
</dbReference>
<evidence type="ECO:0000259" key="17">
    <source>
        <dbReference type="Pfam" id="PF22461"/>
    </source>
</evidence>
<evidence type="ECO:0000256" key="13">
    <source>
        <dbReference type="ARBA" id="ARBA00023237"/>
    </source>
</evidence>
<keyword evidence="9" id="KW-0406">Ion transport</keyword>
<gene>
    <name evidence="18" type="ORF">WH52_08920</name>
</gene>
<evidence type="ECO:0000256" key="3">
    <source>
        <dbReference type="ARBA" id="ARBA00022448"/>
    </source>
</evidence>
<evidence type="ECO:0000256" key="4">
    <source>
        <dbReference type="ARBA" id="ARBA00022452"/>
    </source>
</evidence>
<dbReference type="Gene3D" id="3.30.1950.10">
    <property type="entry name" value="wza like domain"/>
    <property type="match status" value="1"/>
</dbReference>
<dbReference type="Pfam" id="PF22461">
    <property type="entry name" value="SLBB_2"/>
    <property type="match status" value="1"/>
</dbReference>
<evidence type="ECO:0000256" key="2">
    <source>
        <dbReference type="ARBA" id="ARBA00009450"/>
    </source>
</evidence>
<dbReference type="GO" id="GO:0006811">
    <property type="term" value="P:monoatomic ion transport"/>
    <property type="evidence" value="ECO:0007669"/>
    <property type="project" value="UniProtKB-KW"/>
</dbReference>
<keyword evidence="15" id="KW-1133">Transmembrane helix</keyword>
<keyword evidence="19" id="KW-1185">Reference proteome</keyword>
<dbReference type="PANTHER" id="PTHR33619:SF3">
    <property type="entry name" value="POLYSACCHARIDE EXPORT PROTEIN GFCE-RELATED"/>
    <property type="match status" value="1"/>
</dbReference>
<evidence type="ECO:0000256" key="10">
    <source>
        <dbReference type="ARBA" id="ARBA00023114"/>
    </source>
</evidence>
<evidence type="ECO:0000256" key="1">
    <source>
        <dbReference type="ARBA" id="ARBA00004571"/>
    </source>
</evidence>
<dbReference type="InterPro" id="IPR054765">
    <property type="entry name" value="SLBB_dom"/>
</dbReference>
<evidence type="ECO:0000313" key="18">
    <source>
        <dbReference type="EMBL" id="OSY88129.1"/>
    </source>
</evidence>
<evidence type="ECO:0000256" key="5">
    <source>
        <dbReference type="ARBA" id="ARBA00022597"/>
    </source>
</evidence>
<dbReference type="InterPro" id="IPR003715">
    <property type="entry name" value="Poly_export_N"/>
</dbReference>
<keyword evidence="5 18" id="KW-0762">Sugar transport</keyword>
<dbReference type="PANTHER" id="PTHR33619">
    <property type="entry name" value="POLYSACCHARIDE EXPORT PROTEIN GFCE-RELATED"/>
    <property type="match status" value="1"/>
</dbReference>
<keyword evidence="14" id="KW-0449">Lipoprotein</keyword>
<accession>A0A1Y2PEI0</accession>
<dbReference type="GO" id="GO:0009279">
    <property type="term" value="C:cell outer membrane"/>
    <property type="evidence" value="ECO:0007669"/>
    <property type="project" value="UniProtKB-SubCell"/>
</dbReference>
<dbReference type="Gene3D" id="3.10.560.10">
    <property type="entry name" value="Outer membrane lipoprotein wza domain like"/>
    <property type="match status" value="1"/>
</dbReference>
<keyword evidence="8" id="KW-0625">Polysaccharide transport</keyword>
<dbReference type="Proteomes" id="UP000194221">
    <property type="component" value="Unassembled WGS sequence"/>
</dbReference>
<comment type="similarity">
    <text evidence="2">Belongs to the BexD/CtrA/VexA family.</text>
</comment>
<feature type="domain" description="Polysaccharide export protein N-terminal" evidence="16">
    <location>
        <begin position="46"/>
        <end position="140"/>
    </location>
</feature>
<comment type="subcellular location">
    <subcellularLocation>
        <location evidence="1">Cell outer membrane</location>
        <topology evidence="1">Multi-pass membrane protein</topology>
    </subcellularLocation>
</comment>
<evidence type="ECO:0000256" key="15">
    <source>
        <dbReference type="SAM" id="Phobius"/>
    </source>
</evidence>
<dbReference type="InterPro" id="IPR049712">
    <property type="entry name" value="Poly_export"/>
</dbReference>
<dbReference type="RefSeq" id="WP_086030605.1">
    <property type="nucleotide sequence ID" value="NZ_LAPZ01000005.1"/>
</dbReference>
<dbReference type="STRING" id="1635173.WH52_08920"/>
<evidence type="ECO:0000256" key="11">
    <source>
        <dbReference type="ARBA" id="ARBA00023136"/>
    </source>
</evidence>
<dbReference type="AlphaFoldDB" id="A0A1Y2PEI0"/>
<keyword evidence="3" id="KW-0813">Transport</keyword>
<keyword evidence="10" id="KW-0626">Porin</keyword>
<evidence type="ECO:0000256" key="8">
    <source>
        <dbReference type="ARBA" id="ARBA00023047"/>
    </source>
</evidence>
<keyword evidence="11 15" id="KW-0472">Membrane</keyword>
<comment type="caution">
    <text evidence="18">The sequence shown here is derived from an EMBL/GenBank/DDBJ whole genome shotgun (WGS) entry which is preliminary data.</text>
</comment>
<name>A0A1Y2PEI0_9FLAO</name>
<evidence type="ECO:0000259" key="16">
    <source>
        <dbReference type="Pfam" id="PF02563"/>
    </source>
</evidence>
<dbReference type="Pfam" id="PF02563">
    <property type="entry name" value="Poly_export"/>
    <property type="match status" value="1"/>
</dbReference>
<dbReference type="OrthoDB" id="662756at2"/>
<evidence type="ECO:0000256" key="14">
    <source>
        <dbReference type="ARBA" id="ARBA00023288"/>
    </source>
</evidence>
<evidence type="ECO:0000256" key="6">
    <source>
        <dbReference type="ARBA" id="ARBA00022692"/>
    </source>
</evidence>
<evidence type="ECO:0000256" key="7">
    <source>
        <dbReference type="ARBA" id="ARBA00022729"/>
    </source>
</evidence>
<evidence type="ECO:0000256" key="12">
    <source>
        <dbReference type="ARBA" id="ARBA00023139"/>
    </source>
</evidence>
<dbReference type="GO" id="GO:0015159">
    <property type="term" value="F:polysaccharide transmembrane transporter activity"/>
    <property type="evidence" value="ECO:0007669"/>
    <property type="project" value="InterPro"/>
</dbReference>
<protein>
    <submittedName>
        <fullName evidence="18">Sugar transporter</fullName>
    </submittedName>
</protein>
<keyword evidence="13" id="KW-0998">Cell outer membrane</keyword>
<keyword evidence="6 15" id="KW-0812">Transmembrane</keyword>